<keyword evidence="2" id="KW-0812">Transmembrane</keyword>
<evidence type="ECO:0000313" key="4">
    <source>
        <dbReference type="Proteomes" id="UP001165135"/>
    </source>
</evidence>
<evidence type="ECO:0000256" key="1">
    <source>
        <dbReference type="SAM" id="MobiDB-lite"/>
    </source>
</evidence>
<keyword evidence="2" id="KW-0472">Membrane</keyword>
<dbReference type="InterPro" id="IPR046151">
    <property type="entry name" value="DUF6153"/>
</dbReference>
<evidence type="ECO:0000313" key="3">
    <source>
        <dbReference type="EMBL" id="GLY75530.1"/>
    </source>
</evidence>
<dbReference type="AlphaFoldDB" id="A0A9W6VPA9"/>
<evidence type="ECO:0000256" key="2">
    <source>
        <dbReference type="SAM" id="Phobius"/>
    </source>
</evidence>
<organism evidence="3 4">
    <name type="scientific">Actinoallomurus iriomotensis</name>
    <dbReference type="NCBI Taxonomy" id="478107"/>
    <lineage>
        <taxon>Bacteria</taxon>
        <taxon>Bacillati</taxon>
        <taxon>Actinomycetota</taxon>
        <taxon>Actinomycetes</taxon>
        <taxon>Streptosporangiales</taxon>
        <taxon>Thermomonosporaceae</taxon>
        <taxon>Actinoallomurus</taxon>
    </lineage>
</organism>
<accession>A0A9W6VPA9</accession>
<sequence length="135" mass="13792">MNGRQLSRRAPGVAGMLLLLFVTAGLLLMHGVQSSASPTDIRGVPLMPATTTSMPAGHGEHAVGHSCPCDGHHHPGGQMCLALLVLGSLLLFGALLVRSVPGRTTPPPGAAVPGHGHSGRSPPPPSIFQLSVLRL</sequence>
<dbReference type="Proteomes" id="UP001165135">
    <property type="component" value="Unassembled WGS sequence"/>
</dbReference>
<reference evidence="3" key="1">
    <citation type="submission" date="2023-03" db="EMBL/GenBank/DDBJ databases">
        <title>Actinoallomurus iriomotensis NBRC 103681.</title>
        <authorList>
            <person name="Ichikawa N."/>
            <person name="Sato H."/>
            <person name="Tonouchi N."/>
        </authorList>
    </citation>
    <scope>NUCLEOTIDE SEQUENCE</scope>
    <source>
        <strain evidence="3">NBRC 103681</strain>
    </source>
</reference>
<gene>
    <name evidence="3" type="ORF">Airi01_037970</name>
</gene>
<name>A0A9W6VPA9_9ACTN</name>
<protein>
    <submittedName>
        <fullName evidence="3">Uncharacterized protein</fullName>
    </submittedName>
</protein>
<dbReference type="Pfam" id="PF19650">
    <property type="entry name" value="DUF6153"/>
    <property type="match status" value="1"/>
</dbReference>
<comment type="caution">
    <text evidence="3">The sequence shown here is derived from an EMBL/GenBank/DDBJ whole genome shotgun (WGS) entry which is preliminary data.</text>
</comment>
<proteinExistence type="predicted"/>
<feature type="region of interest" description="Disordered" evidence="1">
    <location>
        <begin position="106"/>
        <end position="125"/>
    </location>
</feature>
<keyword evidence="2" id="KW-1133">Transmembrane helix</keyword>
<dbReference type="EMBL" id="BSTJ01000004">
    <property type="protein sequence ID" value="GLY75530.1"/>
    <property type="molecule type" value="Genomic_DNA"/>
</dbReference>
<feature type="transmembrane region" description="Helical" evidence="2">
    <location>
        <begin position="76"/>
        <end position="97"/>
    </location>
</feature>